<dbReference type="Gene3D" id="3.30.930.10">
    <property type="entry name" value="Bira Bifunctional Protein, Domain 2"/>
    <property type="match status" value="1"/>
</dbReference>
<evidence type="ECO:0000256" key="9">
    <source>
        <dbReference type="HAMAP-Rule" id="MF_02075"/>
    </source>
</evidence>
<dbReference type="NCBIfam" id="TIGR00458">
    <property type="entry name" value="aspS_nondisc"/>
    <property type="match status" value="1"/>
</dbReference>
<organism evidence="11 13">
    <name type="scientific">Pyrodictium delaneyi</name>
    <dbReference type="NCBI Taxonomy" id="1273541"/>
    <lineage>
        <taxon>Archaea</taxon>
        <taxon>Thermoproteota</taxon>
        <taxon>Thermoprotei</taxon>
        <taxon>Desulfurococcales</taxon>
        <taxon>Pyrodictiaceae</taxon>
        <taxon>Pyrodictium</taxon>
    </lineage>
</organism>
<feature type="binding site" evidence="9">
    <location>
        <begin position="413"/>
        <end position="416"/>
    </location>
    <ligand>
        <name>ATP</name>
        <dbReference type="ChEBI" id="CHEBI:30616"/>
    </ligand>
</feature>
<dbReference type="EMBL" id="NCQP01000007">
    <property type="protein sequence ID" value="OWJ54080.1"/>
    <property type="molecule type" value="Genomic_DNA"/>
</dbReference>
<dbReference type="GO" id="GO:0003723">
    <property type="term" value="F:RNA binding"/>
    <property type="evidence" value="ECO:0007669"/>
    <property type="project" value="TreeGrafter"/>
</dbReference>
<protein>
    <recommendedName>
        <fullName evidence="9">Aspartate--tRNA ligase</fullName>
        <ecNumber evidence="9">6.1.1.12</ecNumber>
    </recommendedName>
    <alternativeName>
        <fullName evidence="9">Aspartyl-tRNA synthetase</fullName>
        <shortName evidence="9">AspRS</shortName>
    </alternativeName>
</protein>
<feature type="binding site" evidence="9">
    <location>
        <position position="368"/>
    </location>
    <ligand>
        <name>Mg(2+)</name>
        <dbReference type="ChEBI" id="CHEBI:18420"/>
        <label>2</label>
    </ligand>
</feature>
<evidence type="ECO:0000313" key="14">
    <source>
        <dbReference type="Proteomes" id="UP000196694"/>
    </source>
</evidence>
<dbReference type="GO" id="GO:0006422">
    <property type="term" value="P:aspartyl-tRNA aminoacylation"/>
    <property type="evidence" value="ECO:0007669"/>
    <property type="project" value="UniProtKB-UniRule"/>
</dbReference>
<evidence type="ECO:0000256" key="3">
    <source>
        <dbReference type="ARBA" id="ARBA00022490"/>
    </source>
</evidence>
<feature type="region of interest" description="Aspartate" evidence="9">
    <location>
        <begin position="195"/>
        <end position="198"/>
    </location>
</feature>
<keyword evidence="3 9" id="KW-0963">Cytoplasm</keyword>
<name>A0A0P0N211_9CREN</name>
<dbReference type="HAMAP" id="MF_02075">
    <property type="entry name" value="Asp_tRNA_synth_type2"/>
    <property type="match status" value="1"/>
</dbReference>
<feature type="binding site" evidence="9">
    <location>
        <position position="217"/>
    </location>
    <ligand>
        <name>L-aspartate</name>
        <dbReference type="ChEBI" id="CHEBI:29991"/>
    </ligand>
</feature>
<proteinExistence type="inferred from homology"/>
<dbReference type="OrthoDB" id="5908at2157"/>
<reference evidence="11 13" key="1">
    <citation type="submission" date="2015-10" db="EMBL/GenBank/DDBJ databases">
        <title>Complete genome sequence of hyperthermophilic archaeon Pyrodictium delaneyi Su06.</title>
        <authorList>
            <person name="Jung J.-H."/>
            <person name="Lin J."/>
            <person name="Holden J.F."/>
            <person name="Park C.-S."/>
        </authorList>
    </citation>
    <scope>NUCLEOTIDE SEQUENCE [LARGE SCALE GENOMIC DNA]</scope>
    <source>
        <strain evidence="11 13">Su06</strain>
    </source>
</reference>
<accession>A0A0P0N211</accession>
<feature type="domain" description="Aminoacyl-transfer RNA synthetases class-II family profile" evidence="10">
    <location>
        <begin position="140"/>
        <end position="442"/>
    </location>
</feature>
<dbReference type="AlphaFoldDB" id="A0A0P0N211"/>
<keyword evidence="5 9" id="KW-0547">Nucleotide-binding</keyword>
<dbReference type="FunFam" id="3.30.930.10:FF:000038">
    <property type="entry name" value="Aspartate--tRNA ligase"/>
    <property type="match status" value="1"/>
</dbReference>
<comment type="subunit">
    <text evidence="9">Homodimer.</text>
</comment>
<dbReference type="InterPro" id="IPR006195">
    <property type="entry name" value="aa-tRNA-synth_II"/>
</dbReference>
<dbReference type="PANTHER" id="PTHR43450">
    <property type="entry name" value="ASPARTYL-TRNA SYNTHETASE"/>
    <property type="match status" value="1"/>
</dbReference>
<comment type="subcellular location">
    <subcellularLocation>
        <location evidence="1 9">Cytoplasm</location>
    </subcellularLocation>
</comment>
<dbReference type="Proteomes" id="UP000058613">
    <property type="component" value="Chromosome"/>
</dbReference>
<dbReference type="Pfam" id="PF01336">
    <property type="entry name" value="tRNA_anti-codon"/>
    <property type="match status" value="1"/>
</dbReference>
<feature type="binding site" evidence="9">
    <location>
        <position position="173"/>
    </location>
    <ligand>
        <name>L-aspartate</name>
        <dbReference type="ChEBI" id="CHEBI:29991"/>
    </ligand>
</feature>
<feature type="binding site" evidence="9">
    <location>
        <position position="368"/>
    </location>
    <ligand>
        <name>L-aspartate</name>
        <dbReference type="ChEBI" id="CHEBI:29991"/>
    </ligand>
</feature>
<dbReference type="InterPro" id="IPR004365">
    <property type="entry name" value="NA-bd_OB_tRNA"/>
</dbReference>
<sequence length="442" mass="50065">MAISLRSRIHVAELLSKGEVGKEYTVAGWVDTVRAHGGIVFVVLRDRTGKIQLVVKKNVSKDAWKTAKNLTPESVIAAHGTLVESKAALGGRELVVSELVVYSKADPLPIDIKDHSKTILAKRLDWRFLDLRNPRNLLIFLVEAEMARAAREWFYEHGFVEIFTSKIVGAATEGGAEVFSIVYFDKPAFLAQSPQLYKQMGVIAGFERVFEIGPAFRAEPHHTTRHLTEYTSVDLEMGFIDSFEDVMDAVEGVVRAMIRRAISVYGNQIREYFPDAVLEEPKDIPRITIREAYKLLESAGVEVEWGDDLSSEGERKLGEIIEREYGSPIVFVTEYPWRARPFYTMKKPDDPEWTLSFDLLFRGLEIATGGQREHRYEVLVKQIEEKGLNPKNFEWYLNMFRYGAPPHGGAGIGLERVAMQLLGLGNIREARLLPRDPERLTP</sequence>
<reference evidence="12 14" key="2">
    <citation type="submission" date="2017-05" db="EMBL/GenBank/DDBJ databases">
        <title>The draft genome of the hyperthermophilic archaeon 'Pyrodictium delaneyi strain Hulk', an iron and nitrate reducer, reveals the capacity for sulfate reduction.</title>
        <authorList>
            <person name="Demey L.M."/>
            <person name="Miller C."/>
            <person name="Manzella M."/>
            <person name="Reguera G."/>
            <person name="Kashefi K."/>
        </authorList>
    </citation>
    <scope>NUCLEOTIDE SEQUENCE [LARGE SCALE GENOMIC DNA]</scope>
    <source>
        <strain evidence="12 14">Hulk</strain>
    </source>
</reference>
<dbReference type="SUPFAM" id="SSF55681">
    <property type="entry name" value="Class II aaRS and biotin synthetases"/>
    <property type="match status" value="1"/>
</dbReference>
<comment type="similarity">
    <text evidence="2 9">Belongs to the class-II aminoacyl-tRNA synthetase family. Type 2 subfamily.</text>
</comment>
<comment type="cofactor">
    <cofactor evidence="9">
        <name>Mg(2+)</name>
        <dbReference type="ChEBI" id="CHEBI:18420"/>
    </cofactor>
    <text evidence="9">Binds 3 Mg(2+) cations per subunit. The strongest magnesium site (Mg1) is bound to the beta- and gamma-phosphates of ATP and four water molecules complete its coordination sphere.</text>
</comment>
<dbReference type="InterPro" id="IPR004523">
    <property type="entry name" value="Asp-tRNA_synthase_2"/>
</dbReference>
<dbReference type="PATRIC" id="fig|1273541.4.peg.621"/>
<dbReference type="EC" id="6.1.1.12" evidence="9"/>
<evidence type="ECO:0000313" key="11">
    <source>
        <dbReference type="EMBL" id="ALL00622.1"/>
    </source>
</evidence>
<dbReference type="InterPro" id="IPR002312">
    <property type="entry name" value="Asp/Asn-tRNA-synth_IIb"/>
</dbReference>
<gene>
    <name evidence="9" type="primary">aspS</name>
    <name evidence="12" type="ORF">Pdsh_09465</name>
    <name evidence="11" type="ORF">Pyrde_0572</name>
</gene>
<evidence type="ECO:0000256" key="2">
    <source>
        <dbReference type="ARBA" id="ARBA00005312"/>
    </source>
</evidence>
<dbReference type="GO" id="GO:0017101">
    <property type="term" value="C:aminoacyl-tRNA synthetase multienzyme complex"/>
    <property type="evidence" value="ECO:0007669"/>
    <property type="project" value="TreeGrafter"/>
</dbReference>
<keyword evidence="9" id="KW-0460">Magnesium</keyword>
<comment type="caution">
    <text evidence="9">Lacks conserved residue(s) required for the propagation of feature annotation.</text>
</comment>
<evidence type="ECO:0000256" key="6">
    <source>
        <dbReference type="ARBA" id="ARBA00022840"/>
    </source>
</evidence>
<evidence type="ECO:0000256" key="8">
    <source>
        <dbReference type="ARBA" id="ARBA00023146"/>
    </source>
</evidence>
<evidence type="ECO:0000259" key="10">
    <source>
        <dbReference type="PROSITE" id="PS50862"/>
    </source>
</evidence>
<dbReference type="GeneID" id="26098908"/>
<comment type="catalytic activity">
    <reaction evidence="9">
        <text>tRNA(Asp) + L-aspartate + ATP = L-aspartyl-tRNA(Asp) + AMP + diphosphate</text>
        <dbReference type="Rhea" id="RHEA:19649"/>
        <dbReference type="Rhea" id="RHEA-COMP:9660"/>
        <dbReference type="Rhea" id="RHEA-COMP:9678"/>
        <dbReference type="ChEBI" id="CHEBI:29991"/>
        <dbReference type="ChEBI" id="CHEBI:30616"/>
        <dbReference type="ChEBI" id="CHEBI:33019"/>
        <dbReference type="ChEBI" id="CHEBI:78442"/>
        <dbReference type="ChEBI" id="CHEBI:78516"/>
        <dbReference type="ChEBI" id="CHEBI:456215"/>
        <dbReference type="EC" id="6.1.1.12"/>
    </reaction>
</comment>
<dbReference type="PRINTS" id="PR01042">
    <property type="entry name" value="TRNASYNTHASP"/>
</dbReference>
<dbReference type="GO" id="GO:0004815">
    <property type="term" value="F:aspartate-tRNA ligase activity"/>
    <property type="evidence" value="ECO:0007669"/>
    <property type="project" value="UniProtKB-UniRule"/>
</dbReference>
<dbReference type="NCBIfam" id="NF003483">
    <property type="entry name" value="PRK05159.1"/>
    <property type="match status" value="1"/>
</dbReference>
<feature type="binding site" evidence="9">
    <location>
        <position position="372"/>
    </location>
    <ligand>
        <name>L-aspartate</name>
        <dbReference type="ChEBI" id="CHEBI:29991"/>
    </ligand>
</feature>
<keyword evidence="9" id="KW-0479">Metal-binding</keyword>
<dbReference type="STRING" id="1273541.Pyrde_0572"/>
<dbReference type="Pfam" id="PF00152">
    <property type="entry name" value="tRNA-synt_2"/>
    <property type="match status" value="1"/>
</dbReference>
<feature type="binding site" evidence="9">
    <location>
        <position position="365"/>
    </location>
    <ligand>
        <name>Mg(2+)</name>
        <dbReference type="ChEBI" id="CHEBI:18420"/>
        <label>2</label>
    </ligand>
</feature>
<keyword evidence="4 9" id="KW-0436">Ligase</keyword>
<keyword evidence="8 9" id="KW-0030">Aminoacyl-tRNA synthetase</keyword>
<dbReference type="InterPro" id="IPR045864">
    <property type="entry name" value="aa-tRNA-synth_II/BPL/LPL"/>
</dbReference>
<keyword evidence="7 9" id="KW-0648">Protein biosynthesis</keyword>
<keyword evidence="14" id="KW-1185">Reference proteome</keyword>
<dbReference type="PROSITE" id="PS50862">
    <property type="entry name" value="AA_TRNA_LIGASE_II"/>
    <property type="match status" value="1"/>
</dbReference>
<dbReference type="GO" id="GO:0000287">
    <property type="term" value="F:magnesium ion binding"/>
    <property type="evidence" value="ECO:0007669"/>
    <property type="project" value="UniProtKB-UniRule"/>
</dbReference>
<evidence type="ECO:0000256" key="5">
    <source>
        <dbReference type="ARBA" id="ARBA00022741"/>
    </source>
</evidence>
<evidence type="ECO:0000256" key="1">
    <source>
        <dbReference type="ARBA" id="ARBA00004496"/>
    </source>
</evidence>
<evidence type="ECO:0000256" key="7">
    <source>
        <dbReference type="ARBA" id="ARBA00022917"/>
    </source>
</evidence>
<feature type="binding site" evidence="9">
    <location>
        <begin position="225"/>
        <end position="227"/>
    </location>
    <ligand>
        <name>ATP</name>
        <dbReference type="ChEBI" id="CHEBI:30616"/>
    </ligand>
</feature>
<keyword evidence="6 9" id="KW-0067">ATP-binding</keyword>
<feature type="binding site" evidence="9">
    <location>
        <begin position="217"/>
        <end position="219"/>
    </location>
    <ligand>
        <name>ATP</name>
        <dbReference type="ChEBI" id="CHEBI:30616"/>
    </ligand>
</feature>
<feature type="binding site" evidence="9">
    <location>
        <position position="365"/>
    </location>
    <ligand>
        <name>ATP</name>
        <dbReference type="ChEBI" id="CHEBI:30616"/>
    </ligand>
</feature>
<evidence type="ECO:0000256" key="4">
    <source>
        <dbReference type="ARBA" id="ARBA00022598"/>
    </source>
</evidence>
<dbReference type="GO" id="GO:0005829">
    <property type="term" value="C:cytosol"/>
    <property type="evidence" value="ECO:0007669"/>
    <property type="project" value="TreeGrafter"/>
</dbReference>
<dbReference type="RefSeq" id="WP_055408054.1">
    <property type="nucleotide sequence ID" value="NZ_CP013011.1"/>
</dbReference>
<dbReference type="Proteomes" id="UP000196694">
    <property type="component" value="Unassembled WGS sequence"/>
</dbReference>
<evidence type="ECO:0000313" key="12">
    <source>
        <dbReference type="EMBL" id="OWJ54080.1"/>
    </source>
</evidence>
<dbReference type="EMBL" id="CP013011">
    <property type="protein sequence ID" value="ALL00622.1"/>
    <property type="molecule type" value="Genomic_DNA"/>
</dbReference>
<dbReference type="GO" id="GO:0005524">
    <property type="term" value="F:ATP binding"/>
    <property type="evidence" value="ECO:0007669"/>
    <property type="project" value="UniProtKB-UniRule"/>
</dbReference>
<evidence type="ECO:0000313" key="13">
    <source>
        <dbReference type="Proteomes" id="UP000058613"/>
    </source>
</evidence>
<dbReference type="InterPro" id="IPR012340">
    <property type="entry name" value="NA-bd_OB-fold"/>
</dbReference>
<dbReference type="Gene3D" id="2.40.50.140">
    <property type="entry name" value="Nucleic acid-binding proteins"/>
    <property type="match status" value="1"/>
</dbReference>
<dbReference type="KEGG" id="pdl:Pyrde_0572"/>
<feature type="binding site" evidence="9">
    <location>
        <position position="365"/>
    </location>
    <ligand>
        <name>Mg(2+)</name>
        <dbReference type="ChEBI" id="CHEBI:18420"/>
        <label>3</label>
    </ligand>
</feature>
<comment type="function">
    <text evidence="9">Catalyzes the attachment of L-aspartate to tRNA(Asp) in a two-step reaction: L-aspartate is first activated by ATP to form Asp-AMP and then transferred to the acceptor end of tRNA(Asp).</text>
</comment>
<dbReference type="CDD" id="cd00776">
    <property type="entry name" value="AsxRS_core"/>
    <property type="match status" value="1"/>
</dbReference>
<dbReference type="InterPro" id="IPR004364">
    <property type="entry name" value="Aa-tRNA-synt_II"/>
</dbReference>
<dbReference type="PANTHER" id="PTHR43450:SF1">
    <property type="entry name" value="ASPARTATE--TRNA LIGASE, CYTOPLASMIC"/>
    <property type="match status" value="1"/>
</dbReference>
<dbReference type="SUPFAM" id="SSF50249">
    <property type="entry name" value="Nucleic acid-binding proteins"/>
    <property type="match status" value="1"/>
</dbReference>